<protein>
    <submittedName>
        <fullName evidence="2">Uncharacterized protein</fullName>
    </submittedName>
</protein>
<evidence type="ECO:0000256" key="1">
    <source>
        <dbReference type="SAM" id="SignalP"/>
    </source>
</evidence>
<comment type="caution">
    <text evidence="2">The sequence shown here is derived from an EMBL/GenBank/DDBJ whole genome shotgun (WGS) entry which is preliminary data.</text>
</comment>
<keyword evidence="3" id="KW-1185">Reference proteome</keyword>
<dbReference type="EMBL" id="JACGCI010000085">
    <property type="protein sequence ID" value="KAF6747066.1"/>
    <property type="molecule type" value="Genomic_DNA"/>
</dbReference>
<feature type="signal peptide" evidence="1">
    <location>
        <begin position="1"/>
        <end position="18"/>
    </location>
</feature>
<name>A0A8H6LZS7_9AGAR</name>
<feature type="chain" id="PRO_5034585854" evidence="1">
    <location>
        <begin position="19"/>
        <end position="217"/>
    </location>
</feature>
<evidence type="ECO:0000313" key="2">
    <source>
        <dbReference type="EMBL" id="KAF6747066.1"/>
    </source>
</evidence>
<organism evidence="2 3">
    <name type="scientific">Ephemerocybe angulata</name>
    <dbReference type="NCBI Taxonomy" id="980116"/>
    <lineage>
        <taxon>Eukaryota</taxon>
        <taxon>Fungi</taxon>
        <taxon>Dikarya</taxon>
        <taxon>Basidiomycota</taxon>
        <taxon>Agaricomycotina</taxon>
        <taxon>Agaricomycetes</taxon>
        <taxon>Agaricomycetidae</taxon>
        <taxon>Agaricales</taxon>
        <taxon>Agaricineae</taxon>
        <taxon>Psathyrellaceae</taxon>
        <taxon>Ephemerocybe</taxon>
    </lineage>
</organism>
<sequence length="217" mass="23828">MAQLTWIVFLSILLGSLPSLILLTPGSRALGSARYQPKINGYNSLSSSDTSIIHIQSESPSCLFGVITMNENHPSNFEAGWRTNAEVRIAEDIRAERRRGCSMAAGGRVPMVAWPKVRMAGVTAPLSPTGLVEFYKPQLKPFVVVPLRGSKVTRYNSIEDSEDEFDLSRTAHSADSAHIMISLHKIGLDGGLACVSRTREWFALYPWTTASQMIMSS</sequence>
<evidence type="ECO:0000313" key="3">
    <source>
        <dbReference type="Proteomes" id="UP000521943"/>
    </source>
</evidence>
<gene>
    <name evidence="2" type="ORF">DFP72DRAFT_1050403</name>
</gene>
<proteinExistence type="predicted"/>
<reference evidence="2 3" key="1">
    <citation type="submission" date="2020-07" db="EMBL/GenBank/DDBJ databases">
        <title>Comparative genomics of pyrophilous fungi reveals a link between fire events and developmental genes.</title>
        <authorList>
            <consortium name="DOE Joint Genome Institute"/>
            <person name="Steindorff A.S."/>
            <person name="Carver A."/>
            <person name="Calhoun S."/>
            <person name="Stillman K."/>
            <person name="Liu H."/>
            <person name="Lipzen A."/>
            <person name="Pangilinan J."/>
            <person name="Labutti K."/>
            <person name="Bruns T.D."/>
            <person name="Grigoriev I.V."/>
        </authorList>
    </citation>
    <scope>NUCLEOTIDE SEQUENCE [LARGE SCALE GENOMIC DNA]</scope>
    <source>
        <strain evidence="2 3">CBS 144469</strain>
    </source>
</reference>
<keyword evidence="1" id="KW-0732">Signal</keyword>
<accession>A0A8H6LZS7</accession>
<dbReference type="Proteomes" id="UP000521943">
    <property type="component" value="Unassembled WGS sequence"/>
</dbReference>
<dbReference type="AlphaFoldDB" id="A0A8H6LZS7"/>